<dbReference type="Gene3D" id="3.90.220.10">
    <property type="entry name" value="Adenine-n6-DNA-methyltransferase Taqi, Chain A, domain 2"/>
    <property type="match status" value="1"/>
</dbReference>
<dbReference type="GO" id="GO:0003677">
    <property type="term" value="F:DNA binding"/>
    <property type="evidence" value="ECO:0007669"/>
    <property type="project" value="UniProtKB-KW"/>
</dbReference>
<dbReference type="InterPro" id="IPR029063">
    <property type="entry name" value="SAM-dependent_MTases_sf"/>
</dbReference>
<dbReference type="InterPro" id="IPR002052">
    <property type="entry name" value="DNA_methylase_N6_adenine_CS"/>
</dbReference>
<dbReference type="Pfam" id="PF12950">
    <property type="entry name" value="TaqI_C"/>
    <property type="match status" value="1"/>
</dbReference>
<evidence type="ECO:0000256" key="7">
    <source>
        <dbReference type="ARBA" id="ARBA00047942"/>
    </source>
</evidence>
<dbReference type="EMBL" id="JABBNI010000036">
    <property type="protein sequence ID" value="NMM64183.1"/>
    <property type="molecule type" value="Genomic_DNA"/>
</dbReference>
<evidence type="ECO:0000256" key="3">
    <source>
        <dbReference type="ARBA" id="ARBA00022679"/>
    </source>
</evidence>
<dbReference type="GO" id="GO:0032259">
    <property type="term" value="P:methylation"/>
    <property type="evidence" value="ECO:0007669"/>
    <property type="project" value="UniProtKB-KW"/>
</dbReference>
<evidence type="ECO:0000259" key="9">
    <source>
        <dbReference type="Pfam" id="PF12950"/>
    </source>
</evidence>
<dbReference type="Pfam" id="PF07669">
    <property type="entry name" value="Eco57I"/>
    <property type="match status" value="1"/>
</dbReference>
<dbReference type="PANTHER" id="PTHR33841:SF6">
    <property type="entry name" value="TYPE II METHYLTRANSFERASE M.HINDII"/>
    <property type="match status" value="1"/>
</dbReference>
<comment type="caution">
    <text evidence="10">The sequence shown here is derived from an EMBL/GenBank/DDBJ whole genome shotgun (WGS) entry which is preliminary data.</text>
</comment>
<keyword evidence="3" id="KW-0808">Transferase</keyword>
<dbReference type="SUPFAM" id="SSF116734">
    <property type="entry name" value="DNA methylase specificity domain"/>
    <property type="match status" value="1"/>
</dbReference>
<dbReference type="InterPro" id="IPR050953">
    <property type="entry name" value="N4_N6_ade-DNA_methylase"/>
</dbReference>
<keyword evidence="11" id="KW-1185">Reference proteome</keyword>
<feature type="domain" description="Type II methyltransferase M.TaqI-like" evidence="8">
    <location>
        <begin position="119"/>
        <end position="271"/>
    </location>
</feature>
<evidence type="ECO:0000256" key="5">
    <source>
        <dbReference type="ARBA" id="ARBA00022747"/>
    </source>
</evidence>
<dbReference type="Proteomes" id="UP000537131">
    <property type="component" value="Unassembled WGS sequence"/>
</dbReference>
<evidence type="ECO:0000256" key="1">
    <source>
        <dbReference type="ARBA" id="ARBA00011900"/>
    </source>
</evidence>
<dbReference type="PANTHER" id="PTHR33841">
    <property type="entry name" value="DNA METHYLTRANSFERASE YEEA-RELATED"/>
    <property type="match status" value="1"/>
</dbReference>
<dbReference type="EC" id="2.1.1.72" evidence="1"/>
<evidence type="ECO:0000313" key="11">
    <source>
        <dbReference type="Proteomes" id="UP000537131"/>
    </source>
</evidence>
<dbReference type="Gene3D" id="3.40.50.150">
    <property type="entry name" value="Vaccinia Virus protein VP39"/>
    <property type="match status" value="1"/>
</dbReference>
<organism evidence="10 11">
    <name type="scientific">Clostridium muellerianum</name>
    <dbReference type="NCBI Taxonomy" id="2716538"/>
    <lineage>
        <taxon>Bacteria</taxon>
        <taxon>Bacillati</taxon>
        <taxon>Bacillota</taxon>
        <taxon>Clostridia</taxon>
        <taxon>Eubacteriales</taxon>
        <taxon>Clostridiaceae</taxon>
        <taxon>Clostridium</taxon>
    </lineage>
</organism>
<dbReference type="SUPFAM" id="SSF53335">
    <property type="entry name" value="S-adenosyl-L-methionine-dependent methyltransferases"/>
    <property type="match status" value="1"/>
</dbReference>
<dbReference type="InterPro" id="IPR023135">
    <property type="entry name" value="N6_DNA_MeTrfase_TaqI_C"/>
</dbReference>
<keyword evidence="6" id="KW-0238">DNA-binding</keyword>
<comment type="catalytic activity">
    <reaction evidence="7">
        <text>a 2'-deoxyadenosine in DNA + S-adenosyl-L-methionine = an N(6)-methyl-2'-deoxyadenosine in DNA + S-adenosyl-L-homocysteine + H(+)</text>
        <dbReference type="Rhea" id="RHEA:15197"/>
        <dbReference type="Rhea" id="RHEA-COMP:12418"/>
        <dbReference type="Rhea" id="RHEA-COMP:12419"/>
        <dbReference type="ChEBI" id="CHEBI:15378"/>
        <dbReference type="ChEBI" id="CHEBI:57856"/>
        <dbReference type="ChEBI" id="CHEBI:59789"/>
        <dbReference type="ChEBI" id="CHEBI:90615"/>
        <dbReference type="ChEBI" id="CHEBI:90616"/>
        <dbReference type="EC" id="2.1.1.72"/>
    </reaction>
</comment>
<proteinExistence type="predicted"/>
<reference evidence="10 11" key="1">
    <citation type="submission" date="2020-04" db="EMBL/GenBank/DDBJ databases">
        <authorList>
            <person name="Doyle D.A."/>
        </authorList>
    </citation>
    <scope>NUCLEOTIDE SEQUENCE [LARGE SCALE GENOMIC DNA]</scope>
    <source>
        <strain evidence="10 11">P21</strain>
    </source>
</reference>
<dbReference type="GO" id="GO:0009307">
    <property type="term" value="P:DNA restriction-modification system"/>
    <property type="evidence" value="ECO:0007669"/>
    <property type="project" value="UniProtKB-KW"/>
</dbReference>
<keyword evidence="2 10" id="KW-0489">Methyltransferase</keyword>
<evidence type="ECO:0000256" key="4">
    <source>
        <dbReference type="ARBA" id="ARBA00022691"/>
    </source>
</evidence>
<dbReference type="InterPro" id="IPR025931">
    <property type="entry name" value="TaqI_C"/>
</dbReference>
<keyword evidence="4" id="KW-0949">S-adenosyl-L-methionine</keyword>
<keyword evidence="5" id="KW-0680">Restriction system</keyword>
<sequence>MYKDVKLEKGYDTLMEKSQRKNYGCFYTPDYIIDYIIENTFNDLDVVKNPFVKILDPSCGSGYFLIKVVKFLMKEFTKSINVLQEKYKEEEYFIDSFRKLKGNDYWKVKNLKFHIKTYCIYGADIDPYAVELCRQNISGLCKHRKGGTLNIICCDSLIRWEKKSGTKIEKLKPLSTFWNEKYDYIVGNPPWVSLNRKNKQYKDKKLINYYIREYEGDLYLPNLYEYFIKRSLELIKTRGRIGFVLPDRFAKNLQYRNFRKAIVLNYNIKNLAFEIKFPSINTDVMVFIVEKTYSKNNKVSVEVYKKRNYEIYQSQYLKNQNNEFLYDSNSFNRSIKEIVERNSKVLGDISTTFTGFIGNSKEIKKARVNNNQISILKGENITNFKVLNNSYYEFEEKNIKGGTKDVRKLTYAPKIVVRKTGNGIIAALDKEGIIIEQSLYGIIKLDEKFSYKYVLGILNSKLMQWYYLNFLITNLNSIPQLKKYSLNQIPIKSCDAKSQYRIENLVDKINNKYNLYEKVKKELDEAVFDLYDIKDEYRNKFV</sequence>
<protein>
    <recommendedName>
        <fullName evidence="1">site-specific DNA-methyltransferase (adenine-specific)</fullName>
        <ecNumber evidence="1">2.1.1.72</ecNumber>
    </recommendedName>
</protein>
<accession>A0A7Y0EIP2</accession>
<dbReference type="PRINTS" id="PR00507">
    <property type="entry name" value="N12N6MTFRASE"/>
</dbReference>
<dbReference type="RefSeq" id="WP_169298784.1">
    <property type="nucleotide sequence ID" value="NZ_JABBNI010000036.1"/>
</dbReference>
<name>A0A7Y0EIP2_9CLOT</name>
<evidence type="ECO:0000259" key="8">
    <source>
        <dbReference type="Pfam" id="PF07669"/>
    </source>
</evidence>
<evidence type="ECO:0000313" key="10">
    <source>
        <dbReference type="EMBL" id="NMM64183.1"/>
    </source>
</evidence>
<evidence type="ECO:0000256" key="6">
    <source>
        <dbReference type="ARBA" id="ARBA00023125"/>
    </source>
</evidence>
<dbReference type="AlphaFoldDB" id="A0A7Y0EIP2"/>
<dbReference type="GO" id="GO:0009007">
    <property type="term" value="F:site-specific DNA-methyltransferase (adenine-specific) activity"/>
    <property type="evidence" value="ECO:0007669"/>
    <property type="project" value="UniProtKB-EC"/>
</dbReference>
<gene>
    <name evidence="10" type="ORF">HBE96_16275</name>
</gene>
<feature type="domain" description="TaqI-like C-terminal specificity" evidence="9">
    <location>
        <begin position="375"/>
        <end position="491"/>
    </location>
</feature>
<evidence type="ECO:0000256" key="2">
    <source>
        <dbReference type="ARBA" id="ARBA00022603"/>
    </source>
</evidence>
<reference evidence="10 11" key="2">
    <citation type="submission" date="2020-06" db="EMBL/GenBank/DDBJ databases">
        <title>Complete Genome Sequence of Clostridium muelleri sp. nov. P21T, an Acid-Alcohol Producing Acetogen Isolated from Old Hay.</title>
        <authorList>
            <person name="Duncan K.E."/>
            <person name="Tanner R.S."/>
        </authorList>
    </citation>
    <scope>NUCLEOTIDE SEQUENCE [LARGE SCALE GENOMIC DNA]</scope>
    <source>
        <strain evidence="10 11">P21</strain>
    </source>
</reference>
<dbReference type="InterPro" id="IPR011639">
    <property type="entry name" value="MethylTrfase_TaqI-like_dom"/>
</dbReference>
<dbReference type="PROSITE" id="PS00092">
    <property type="entry name" value="N6_MTASE"/>
    <property type="match status" value="1"/>
</dbReference>